<accession>A0A1N6EJM1</accession>
<dbReference type="InterPro" id="IPR011604">
    <property type="entry name" value="PDDEXK-like_dom_sf"/>
</dbReference>
<sequence length="954" mass="110778">MRSFLKNTAKEILESGLDLQDITVVLPNRRAGLFFTQHLGGLIQEPTWMPEVKTIEELFFELGGERPADDLTLIFELYKVYQELNPEPETFDRFYFWGEMILKDFNDVDQFMADASKLYHHLSEIKEIESDLSFLNESQIELIKQFWSSFIRQDRDHQEKFLKFWQMLGPLYSAYKASLKVSGLAYSGMIYRKVAESLSEITVPKKKFHFIGFNAFTGTEEALIKHYITEFDAKIYWDIDAYYVEDKVQEAGMFFRDYRKDLVFGPTFPEAIPTHIEDREARIHTYATPLKVNQANLVGALLEKVPAGESWEETVVILPDEQMLFPILHTLPEQVDKVNVTMGYPVKNAPVYSFLEAVLEMQRFIKVEDGRVLFYHTAVKNLLSSVYLKSVNSGFAEKLLEDMQLLNQIHIPEDRLAKGGSLYQLIFQKLENDQLFPYLTQLMEALAEQLQEEPLQRSYLYQCFKQLTRLKEIFAGQDILSINREFFIRLFRQVFREVKLPFEGEPLLGLQVMGVLESRNLDFKRVIICNMNEDSFPPAAGLNSMIPFNIRKAFGLPVQEQNDSIYAYTFYRLLHSAEEVHMIYTTASDQGKAGEKSRYIQQMAVELGRKMEEEVIFIPIDQQSPESISIEKDEEVLHLLDKYLLDEHGFSETAFSPSALSVFLDCRLKFYFQYLANIQEKEEVSEEIDAAVFGNLAHLSMEFLYQDFAKRKKRTVLEKSDFKELKSNWVFPAIEKAIRKFYHLEGEANTKLNGQMAIARDVLQKYLHQILKIDEESAPFTLISLEKEKRYAAALTINTTSGDQKVALRGIIDRVDEQNGTIRLIDYKSGIDNKNFPDIPSLFDRENKSRNKAAMQTMFYGLIYQETVAGNTAPLKPAIFNLREMFKDDFNPYLQLKEGRKSGIEVNDYRDFEEEYKAGLKSLLEDIYDPDQAFDQTEDLKKCGYCPYKEICGR</sequence>
<dbReference type="STRING" id="226505.SAMN05444394_2230"/>
<evidence type="ECO:0000259" key="1">
    <source>
        <dbReference type="Pfam" id="PF12705"/>
    </source>
</evidence>
<dbReference type="SUPFAM" id="SSF52540">
    <property type="entry name" value="P-loop containing nucleoside triphosphate hydrolases"/>
    <property type="match status" value="1"/>
</dbReference>
<protein>
    <submittedName>
        <fullName evidence="2">PD-(D/E)XK nuclease superfamily protein</fullName>
    </submittedName>
</protein>
<keyword evidence="3" id="KW-1185">Reference proteome</keyword>
<organism evidence="2 3">
    <name type="scientific">Algoriphagus halophilus</name>
    <dbReference type="NCBI Taxonomy" id="226505"/>
    <lineage>
        <taxon>Bacteria</taxon>
        <taxon>Pseudomonadati</taxon>
        <taxon>Bacteroidota</taxon>
        <taxon>Cytophagia</taxon>
        <taxon>Cytophagales</taxon>
        <taxon>Cyclobacteriaceae</taxon>
        <taxon>Algoriphagus</taxon>
    </lineage>
</organism>
<dbReference type="AlphaFoldDB" id="A0A1N6EJM1"/>
<proteinExistence type="predicted"/>
<dbReference type="Gene3D" id="3.40.50.300">
    <property type="entry name" value="P-loop containing nucleotide triphosphate hydrolases"/>
    <property type="match status" value="1"/>
</dbReference>
<name>A0A1N6EJM1_9BACT</name>
<dbReference type="InterPro" id="IPR011335">
    <property type="entry name" value="Restrct_endonuc-II-like"/>
</dbReference>
<dbReference type="RefSeq" id="WP_074224884.1">
    <property type="nucleotide sequence ID" value="NZ_FSRC01000001.1"/>
</dbReference>
<evidence type="ECO:0000313" key="3">
    <source>
        <dbReference type="Proteomes" id="UP000185221"/>
    </source>
</evidence>
<gene>
    <name evidence="2" type="ORF">SAMN05444394_2230</name>
</gene>
<dbReference type="SUPFAM" id="SSF52980">
    <property type="entry name" value="Restriction endonuclease-like"/>
    <property type="match status" value="1"/>
</dbReference>
<dbReference type="Gene3D" id="3.90.320.10">
    <property type="match status" value="1"/>
</dbReference>
<dbReference type="EMBL" id="FSRC01000001">
    <property type="protein sequence ID" value="SIN83213.1"/>
    <property type="molecule type" value="Genomic_DNA"/>
</dbReference>
<dbReference type="OrthoDB" id="9762792at2"/>
<dbReference type="InterPro" id="IPR038726">
    <property type="entry name" value="PDDEXK_AddAB-type"/>
</dbReference>
<evidence type="ECO:0000313" key="2">
    <source>
        <dbReference type="EMBL" id="SIN83213.1"/>
    </source>
</evidence>
<feature type="domain" description="PD-(D/E)XK endonuclease-like" evidence="1">
    <location>
        <begin position="655"/>
        <end position="952"/>
    </location>
</feature>
<dbReference type="Pfam" id="PF12705">
    <property type="entry name" value="PDDEXK_1"/>
    <property type="match status" value="1"/>
</dbReference>
<dbReference type="Proteomes" id="UP000185221">
    <property type="component" value="Unassembled WGS sequence"/>
</dbReference>
<reference evidence="3" key="1">
    <citation type="submission" date="2016-11" db="EMBL/GenBank/DDBJ databases">
        <authorList>
            <person name="Varghese N."/>
            <person name="Submissions S."/>
        </authorList>
    </citation>
    <scope>NUCLEOTIDE SEQUENCE [LARGE SCALE GENOMIC DNA]</scope>
    <source>
        <strain evidence="3">DSM 15292</strain>
    </source>
</reference>
<dbReference type="InterPro" id="IPR027417">
    <property type="entry name" value="P-loop_NTPase"/>
</dbReference>